<proteinExistence type="predicted"/>
<evidence type="ECO:0000256" key="2">
    <source>
        <dbReference type="SAM" id="SignalP"/>
    </source>
</evidence>
<dbReference type="SUPFAM" id="SSF53850">
    <property type="entry name" value="Periplasmic binding protein-like II"/>
    <property type="match status" value="1"/>
</dbReference>
<dbReference type="PROSITE" id="PS51257">
    <property type="entry name" value="PROKAR_LIPOPROTEIN"/>
    <property type="match status" value="1"/>
</dbReference>
<organism evidence="3 4">
    <name type="scientific">Hungatella effluvii</name>
    <dbReference type="NCBI Taxonomy" id="1096246"/>
    <lineage>
        <taxon>Bacteria</taxon>
        <taxon>Bacillati</taxon>
        <taxon>Bacillota</taxon>
        <taxon>Clostridia</taxon>
        <taxon>Lachnospirales</taxon>
        <taxon>Lachnospiraceae</taxon>
        <taxon>Hungatella</taxon>
    </lineage>
</organism>
<dbReference type="Gene3D" id="3.40.190.10">
    <property type="entry name" value="Periplasmic binding protein-like II"/>
    <property type="match status" value="2"/>
</dbReference>
<dbReference type="RefSeq" id="WP_167437485.1">
    <property type="nucleotide sequence ID" value="NZ_QJKD01000001.1"/>
</dbReference>
<feature type="compositionally biased region" description="Basic and acidic residues" evidence="1">
    <location>
        <begin position="42"/>
        <end position="58"/>
    </location>
</feature>
<feature type="chain" id="PRO_5039649242" evidence="2">
    <location>
        <begin position="21"/>
        <end position="464"/>
    </location>
</feature>
<dbReference type="PANTHER" id="PTHR43649:SF11">
    <property type="entry name" value="ABC TRANSPORTER SUBSTRATE-BINDING PROTEIN YESO-RELATED"/>
    <property type="match status" value="1"/>
</dbReference>
<sequence>MKKYLALPAVFCLAASLLTACGGGKIETAAVDTAAEQGQAAAEDKETTKTETTKKEEGGTEQITLRFSWWGGEERLAATLDVIKQFEELNPNITIEPEYGSSDGYADKLATQLASGTAPDIIQIDPGLMPALVSDETNYFLDLNTSSFDFSNFDENYYKLRINGFYDGKQLGIPTGISGGAVLVNQGLADQIGIDFHTQYTWDDIFAWAKKVREYDDSMYLICSNKDYVANILANNYAKQLSGKTFINEDTKEINLTPEQWQEVYTFVKRLYDEEVIAPASYSAAYSGDNMQSDPNWIAGKYVCSFTYMSTMETLAAANADAEYTAGLFPLYQGSDVDAWNANCPQIIAINAKSKNPEAAVEFLDYFFNNEKAMETLGCTRSVPPTAKAREICTADGSLSKLLSEAADVAGSYSGMVDDKYFSAAEAKQIVTDEVEAVGFGVATPESASEETISLLNNYISGIQ</sequence>
<dbReference type="Proteomes" id="UP000248057">
    <property type="component" value="Unassembled WGS sequence"/>
</dbReference>
<comment type="caution">
    <text evidence="3">The sequence shown here is derived from an EMBL/GenBank/DDBJ whole genome shotgun (WGS) entry which is preliminary data.</text>
</comment>
<reference evidence="3 4" key="1">
    <citation type="submission" date="2018-05" db="EMBL/GenBank/DDBJ databases">
        <title>Genomic Encyclopedia of Type Strains, Phase IV (KMG-IV): sequencing the most valuable type-strain genomes for metagenomic binning, comparative biology and taxonomic classification.</title>
        <authorList>
            <person name="Goeker M."/>
        </authorList>
    </citation>
    <scope>NUCLEOTIDE SEQUENCE [LARGE SCALE GENOMIC DNA]</scope>
    <source>
        <strain evidence="3 4">DSM 24995</strain>
    </source>
</reference>
<evidence type="ECO:0000313" key="3">
    <source>
        <dbReference type="EMBL" id="PXX57179.1"/>
    </source>
</evidence>
<dbReference type="InterPro" id="IPR050490">
    <property type="entry name" value="Bact_solute-bd_prot1"/>
</dbReference>
<name>A0A2V3YEW1_9FIRM</name>
<keyword evidence="2" id="KW-0732">Signal</keyword>
<dbReference type="InterPro" id="IPR006059">
    <property type="entry name" value="SBP"/>
</dbReference>
<dbReference type="EMBL" id="QJKD01000001">
    <property type="protein sequence ID" value="PXX57179.1"/>
    <property type="molecule type" value="Genomic_DNA"/>
</dbReference>
<evidence type="ECO:0000256" key="1">
    <source>
        <dbReference type="SAM" id="MobiDB-lite"/>
    </source>
</evidence>
<dbReference type="Pfam" id="PF13416">
    <property type="entry name" value="SBP_bac_8"/>
    <property type="match status" value="1"/>
</dbReference>
<evidence type="ECO:0000313" key="4">
    <source>
        <dbReference type="Proteomes" id="UP000248057"/>
    </source>
</evidence>
<gene>
    <name evidence="3" type="ORF">DFR60_101487</name>
</gene>
<feature type="region of interest" description="Disordered" evidence="1">
    <location>
        <begin position="37"/>
        <end position="58"/>
    </location>
</feature>
<keyword evidence="4" id="KW-1185">Reference proteome</keyword>
<dbReference type="GeneID" id="86059832"/>
<accession>A0A2V3YEW1</accession>
<dbReference type="PANTHER" id="PTHR43649">
    <property type="entry name" value="ARABINOSE-BINDING PROTEIN-RELATED"/>
    <property type="match status" value="1"/>
</dbReference>
<dbReference type="AlphaFoldDB" id="A0A2V3YEW1"/>
<feature type="signal peptide" evidence="2">
    <location>
        <begin position="1"/>
        <end position="20"/>
    </location>
</feature>
<protein>
    <submittedName>
        <fullName evidence="3">Oligogalacturonide transport system substrate-binding protein</fullName>
    </submittedName>
</protein>